<name>A0ABT1J3W8_9ACTN</name>
<evidence type="ECO:0000313" key="2">
    <source>
        <dbReference type="EMBL" id="MCP2311848.1"/>
    </source>
</evidence>
<evidence type="ECO:0000313" key="3">
    <source>
        <dbReference type="Proteomes" id="UP001206483"/>
    </source>
</evidence>
<gene>
    <name evidence="2" type="ORF">FHR36_005011</name>
</gene>
<proteinExistence type="predicted"/>
<keyword evidence="3" id="KW-1185">Reference proteome</keyword>
<feature type="compositionally biased region" description="Pro residues" evidence="1">
    <location>
        <begin position="88"/>
        <end position="98"/>
    </location>
</feature>
<accession>A0ABT1J3W8</accession>
<dbReference type="Proteomes" id="UP001206483">
    <property type="component" value="Unassembled WGS sequence"/>
</dbReference>
<dbReference type="EMBL" id="JAMZDX010000004">
    <property type="protein sequence ID" value="MCP2311848.1"/>
    <property type="molecule type" value="Genomic_DNA"/>
</dbReference>
<protein>
    <submittedName>
        <fullName evidence="2">Uncharacterized protein</fullName>
    </submittedName>
</protein>
<dbReference type="RefSeq" id="WP_253800764.1">
    <property type="nucleotide sequence ID" value="NZ_BAAAUB010000080.1"/>
</dbReference>
<organism evidence="2 3">
    <name type="scientific">Kitasatospora paracochleata</name>
    <dbReference type="NCBI Taxonomy" id="58354"/>
    <lineage>
        <taxon>Bacteria</taxon>
        <taxon>Bacillati</taxon>
        <taxon>Actinomycetota</taxon>
        <taxon>Actinomycetes</taxon>
        <taxon>Kitasatosporales</taxon>
        <taxon>Streptomycetaceae</taxon>
        <taxon>Kitasatospora</taxon>
    </lineage>
</organism>
<sequence length="98" mass="10532">MPTATELGTSHYLQQQRTVRRAQRLWRALDPYGLDREWAALGPALTQLVTDSQQQAAAPAQDYVFAVLAATEPPPARPASPAPLRSPAGPPTAAPCCR</sequence>
<comment type="caution">
    <text evidence="2">The sequence shown here is derived from an EMBL/GenBank/DDBJ whole genome shotgun (WGS) entry which is preliminary data.</text>
</comment>
<feature type="compositionally biased region" description="Pro residues" evidence="1">
    <location>
        <begin position="72"/>
        <end position="81"/>
    </location>
</feature>
<reference evidence="2 3" key="1">
    <citation type="submission" date="2022-06" db="EMBL/GenBank/DDBJ databases">
        <title>Sequencing the genomes of 1000 actinobacteria strains.</title>
        <authorList>
            <person name="Klenk H.-P."/>
        </authorList>
    </citation>
    <scope>NUCLEOTIDE SEQUENCE [LARGE SCALE GENOMIC DNA]</scope>
    <source>
        <strain evidence="2 3">DSM 41656</strain>
    </source>
</reference>
<evidence type="ECO:0000256" key="1">
    <source>
        <dbReference type="SAM" id="MobiDB-lite"/>
    </source>
</evidence>
<feature type="region of interest" description="Disordered" evidence="1">
    <location>
        <begin position="72"/>
        <end position="98"/>
    </location>
</feature>